<dbReference type="RefSeq" id="WP_152944961.1">
    <property type="nucleotide sequence ID" value="NZ_WHYR01000003.1"/>
</dbReference>
<feature type="transmembrane region" description="Helical" evidence="1">
    <location>
        <begin position="6"/>
        <end position="25"/>
    </location>
</feature>
<keyword evidence="1" id="KW-0812">Transmembrane</keyword>
<keyword evidence="3" id="KW-1185">Reference proteome</keyword>
<keyword evidence="1" id="KW-0472">Membrane</keyword>
<reference evidence="2 3" key="1">
    <citation type="submission" date="2019-10" db="EMBL/GenBank/DDBJ databases">
        <title>Comparative genomics of sulfur disproportionating microorganisms.</title>
        <authorList>
            <person name="Ward L.M."/>
            <person name="Bertran E."/>
            <person name="Johnston D."/>
        </authorList>
    </citation>
    <scope>NUCLEOTIDE SEQUENCE [LARGE SCALE GENOMIC DNA]</scope>
    <source>
        <strain evidence="2 3">DSM 14055</strain>
    </source>
</reference>
<sequence length="185" mass="21546">MSEIVSIILLLLLLGFYVYIISIAIRRDMVRIVHRTFFKAVNSIFSTLANEDEYIKQISMNYKKLSEKNPNLSNETKSFIDLLEEMVFQIDTLDSKKFKKIYKIEPSNDIRTKALKIIDDAREKNPFVSLSSKEANLLISLRNAIESNNIDLGRLMLKQLADELEILESNIKQRLTWPLLTRCRC</sequence>
<evidence type="ECO:0000313" key="2">
    <source>
        <dbReference type="EMBL" id="MQL51050.1"/>
    </source>
</evidence>
<keyword evidence="1" id="KW-1133">Transmembrane helix</keyword>
<evidence type="ECO:0000256" key="1">
    <source>
        <dbReference type="SAM" id="Phobius"/>
    </source>
</evidence>
<proteinExistence type="predicted"/>
<organism evidence="2 3">
    <name type="scientific">Desulfofundulus thermobenzoicus</name>
    <dbReference type="NCBI Taxonomy" id="29376"/>
    <lineage>
        <taxon>Bacteria</taxon>
        <taxon>Bacillati</taxon>
        <taxon>Bacillota</taxon>
        <taxon>Clostridia</taxon>
        <taxon>Eubacteriales</taxon>
        <taxon>Peptococcaceae</taxon>
        <taxon>Desulfofundulus</taxon>
    </lineage>
</organism>
<gene>
    <name evidence="2" type="ORF">GFC01_01945</name>
</gene>
<dbReference type="AlphaFoldDB" id="A0A6N7IM41"/>
<dbReference type="EMBL" id="WHYR01000003">
    <property type="protein sequence ID" value="MQL51050.1"/>
    <property type="molecule type" value="Genomic_DNA"/>
</dbReference>
<dbReference type="Proteomes" id="UP000441717">
    <property type="component" value="Unassembled WGS sequence"/>
</dbReference>
<evidence type="ECO:0000313" key="3">
    <source>
        <dbReference type="Proteomes" id="UP000441717"/>
    </source>
</evidence>
<accession>A0A6N7IM41</accession>
<comment type="caution">
    <text evidence="2">The sequence shown here is derived from an EMBL/GenBank/DDBJ whole genome shotgun (WGS) entry which is preliminary data.</text>
</comment>
<protein>
    <submittedName>
        <fullName evidence="2">Uncharacterized protein</fullName>
    </submittedName>
</protein>
<name>A0A6N7IM41_9FIRM</name>